<proteinExistence type="predicted"/>
<accession>D8Q5W2</accession>
<dbReference type="HOGENOM" id="CLU_2074494_0_0_1"/>
<dbReference type="VEuPathDB" id="FungiDB:SCHCODRAFT_02503093"/>
<sequence length="118" mass="11855">MDIRIDSARGRPHRLAKADAGATPAIGARGASAVPPRSSLSNLSSLSSLSSLFSFMLAGAPNSGEERVLLVSATRSNARCGLAEAGCRPADAGCQPANAGCRPADAGCRPADAFHAPP</sequence>
<dbReference type="Proteomes" id="UP000007431">
    <property type="component" value="Unassembled WGS sequence"/>
</dbReference>
<reference evidence="2 3" key="1">
    <citation type="journal article" date="2010" name="Nat. Biotechnol.">
        <title>Genome sequence of the model mushroom Schizophyllum commune.</title>
        <authorList>
            <person name="Ohm R.A."/>
            <person name="de Jong J.F."/>
            <person name="Lugones L.G."/>
            <person name="Aerts A."/>
            <person name="Kothe E."/>
            <person name="Stajich J.E."/>
            <person name="de Vries R.P."/>
            <person name="Record E."/>
            <person name="Levasseur A."/>
            <person name="Baker S.E."/>
            <person name="Bartholomew K.A."/>
            <person name="Coutinho P.M."/>
            <person name="Erdmann S."/>
            <person name="Fowler T.J."/>
            <person name="Gathman A.C."/>
            <person name="Lombard V."/>
            <person name="Henrissat B."/>
            <person name="Knabe N."/>
            <person name="Kuees U."/>
            <person name="Lilly W.W."/>
            <person name="Lindquist E."/>
            <person name="Lucas S."/>
            <person name="Magnuson J.K."/>
            <person name="Piumi F."/>
            <person name="Raudaskoski M."/>
            <person name="Salamov A."/>
            <person name="Schmutz J."/>
            <person name="Schwarze F.W.M.R."/>
            <person name="vanKuyk P.A."/>
            <person name="Horton J.S."/>
            <person name="Grigoriev I.V."/>
            <person name="Woesten H.A.B."/>
        </authorList>
    </citation>
    <scope>NUCLEOTIDE SEQUENCE [LARGE SCALE GENOMIC DNA]</scope>
    <source>
        <strain evidence="3">H4-8 / FGSC 9210</strain>
    </source>
</reference>
<evidence type="ECO:0000313" key="2">
    <source>
        <dbReference type="EMBL" id="EFI97477.1"/>
    </source>
</evidence>
<gene>
    <name evidence="2" type="ORF">SCHCODRAFT_85272</name>
</gene>
<name>D8Q5W2_SCHCM</name>
<evidence type="ECO:0000256" key="1">
    <source>
        <dbReference type="SAM" id="MobiDB-lite"/>
    </source>
</evidence>
<protein>
    <submittedName>
        <fullName evidence="2">Expressed protein</fullName>
    </submittedName>
</protein>
<keyword evidence="3" id="KW-1185">Reference proteome</keyword>
<evidence type="ECO:0000313" key="3">
    <source>
        <dbReference type="Proteomes" id="UP000007431"/>
    </source>
</evidence>
<dbReference type="InParanoid" id="D8Q5W2"/>
<organism evidence="3">
    <name type="scientific">Schizophyllum commune (strain H4-8 / FGSC 9210)</name>
    <name type="common">Split gill fungus</name>
    <dbReference type="NCBI Taxonomy" id="578458"/>
    <lineage>
        <taxon>Eukaryota</taxon>
        <taxon>Fungi</taxon>
        <taxon>Dikarya</taxon>
        <taxon>Basidiomycota</taxon>
        <taxon>Agaricomycotina</taxon>
        <taxon>Agaricomycetes</taxon>
        <taxon>Agaricomycetidae</taxon>
        <taxon>Agaricales</taxon>
        <taxon>Schizophyllaceae</taxon>
        <taxon>Schizophyllum</taxon>
    </lineage>
</organism>
<dbReference type="EMBL" id="GL377306">
    <property type="protein sequence ID" value="EFI97477.1"/>
    <property type="molecule type" value="Genomic_DNA"/>
</dbReference>
<feature type="region of interest" description="Disordered" evidence="1">
    <location>
        <begin position="1"/>
        <end position="37"/>
    </location>
</feature>
<dbReference type="AlphaFoldDB" id="D8Q5W2"/>